<protein>
    <submittedName>
        <fullName evidence="1">Uncharacterized protein</fullName>
    </submittedName>
</protein>
<evidence type="ECO:0000313" key="1">
    <source>
        <dbReference type="EMBL" id="OIQ87489.1"/>
    </source>
</evidence>
<sequence length="41" mass="4722">MQAMQLEARDPDWADRLQQTLMTMHGREDLPATPPSGRQNQ</sequence>
<dbReference type="EMBL" id="MLJW01000420">
    <property type="protein sequence ID" value="OIQ87489.1"/>
    <property type="molecule type" value="Genomic_DNA"/>
</dbReference>
<comment type="caution">
    <text evidence="1">The sequence shown here is derived from an EMBL/GenBank/DDBJ whole genome shotgun (WGS) entry which is preliminary data.</text>
</comment>
<accession>A0A1J5QUZ2</accession>
<proteinExistence type="predicted"/>
<organism evidence="1">
    <name type="scientific">mine drainage metagenome</name>
    <dbReference type="NCBI Taxonomy" id="410659"/>
    <lineage>
        <taxon>unclassified sequences</taxon>
        <taxon>metagenomes</taxon>
        <taxon>ecological metagenomes</taxon>
    </lineage>
</organism>
<reference evidence="1" key="1">
    <citation type="submission" date="2016-10" db="EMBL/GenBank/DDBJ databases">
        <title>Sequence of Gallionella enrichment culture.</title>
        <authorList>
            <person name="Poehlein A."/>
            <person name="Muehling M."/>
            <person name="Daniel R."/>
        </authorList>
    </citation>
    <scope>NUCLEOTIDE SEQUENCE</scope>
</reference>
<dbReference type="AlphaFoldDB" id="A0A1J5QUZ2"/>
<name>A0A1J5QUZ2_9ZZZZ</name>
<gene>
    <name evidence="1" type="ORF">GALL_306560</name>
</gene>